<dbReference type="Proteomes" id="UP001158986">
    <property type="component" value="Unassembled WGS sequence"/>
</dbReference>
<evidence type="ECO:0000256" key="6">
    <source>
        <dbReference type="ARBA" id="ARBA00023315"/>
    </source>
</evidence>
<dbReference type="GO" id="GO:0019706">
    <property type="term" value="F:protein-cysteine S-palmitoyltransferase activity"/>
    <property type="evidence" value="ECO:0007669"/>
    <property type="project" value="UniProtKB-EC"/>
</dbReference>
<organism evidence="9 12">
    <name type="scientific">Peronospora belbahrii</name>
    <dbReference type="NCBI Taxonomy" id="622444"/>
    <lineage>
        <taxon>Eukaryota</taxon>
        <taxon>Sar</taxon>
        <taxon>Stramenopiles</taxon>
        <taxon>Oomycota</taxon>
        <taxon>Peronosporomycetes</taxon>
        <taxon>Peronosporales</taxon>
        <taxon>Peronosporaceae</taxon>
        <taxon>Peronospora</taxon>
    </lineage>
</organism>
<evidence type="ECO:0000256" key="2">
    <source>
        <dbReference type="ARBA" id="ARBA00022679"/>
    </source>
</evidence>
<comment type="domain">
    <text evidence="7">The DHHC domain is required for palmitoyltransferase activity.</text>
</comment>
<dbReference type="GO" id="GO:0005794">
    <property type="term" value="C:Golgi apparatus"/>
    <property type="evidence" value="ECO:0007669"/>
    <property type="project" value="TreeGrafter"/>
</dbReference>
<dbReference type="GO" id="GO:0016020">
    <property type="term" value="C:membrane"/>
    <property type="evidence" value="ECO:0007669"/>
    <property type="project" value="UniProtKB-SubCell"/>
</dbReference>
<evidence type="ECO:0000256" key="7">
    <source>
        <dbReference type="RuleBase" id="RU079119"/>
    </source>
</evidence>
<dbReference type="InterPro" id="IPR039859">
    <property type="entry name" value="PFA4/ZDH16/20/ERF2-like"/>
</dbReference>
<evidence type="ECO:0000313" key="9">
    <source>
        <dbReference type="EMBL" id="CAH0480310.1"/>
    </source>
</evidence>
<dbReference type="PROSITE" id="PS50216">
    <property type="entry name" value="DHHC"/>
    <property type="match status" value="1"/>
</dbReference>
<keyword evidence="3 7" id="KW-0812">Transmembrane</keyword>
<evidence type="ECO:0000259" key="8">
    <source>
        <dbReference type="Pfam" id="PF01529"/>
    </source>
</evidence>
<keyword evidence="6 7" id="KW-0012">Acyltransferase</keyword>
<evidence type="ECO:0000313" key="12">
    <source>
        <dbReference type="Proteomes" id="UP001160483"/>
    </source>
</evidence>
<keyword evidence="4 7" id="KW-1133">Transmembrane helix</keyword>
<gene>
    <name evidence="10" type="ORF">PBS001_LOCUS5748</name>
    <name evidence="9" type="ORF">PBS003_LOCUS6934</name>
</gene>
<name>A0AAU9L4E3_9STRA</name>
<feature type="transmembrane region" description="Helical" evidence="7">
    <location>
        <begin position="266"/>
        <end position="285"/>
    </location>
</feature>
<evidence type="ECO:0000256" key="5">
    <source>
        <dbReference type="ARBA" id="ARBA00023136"/>
    </source>
</evidence>
<keyword evidence="2 7" id="KW-0808">Transferase</keyword>
<comment type="catalytic activity">
    <reaction evidence="7">
        <text>L-cysteinyl-[protein] + hexadecanoyl-CoA = S-hexadecanoyl-L-cysteinyl-[protein] + CoA</text>
        <dbReference type="Rhea" id="RHEA:36683"/>
        <dbReference type="Rhea" id="RHEA-COMP:10131"/>
        <dbReference type="Rhea" id="RHEA-COMP:11032"/>
        <dbReference type="ChEBI" id="CHEBI:29950"/>
        <dbReference type="ChEBI" id="CHEBI:57287"/>
        <dbReference type="ChEBI" id="CHEBI:57379"/>
        <dbReference type="ChEBI" id="CHEBI:74151"/>
        <dbReference type="EC" id="2.3.1.225"/>
    </reaction>
</comment>
<feature type="transmembrane region" description="Helical" evidence="7">
    <location>
        <begin position="106"/>
        <end position="132"/>
    </location>
</feature>
<comment type="subcellular location">
    <subcellularLocation>
        <location evidence="1">Membrane</location>
        <topology evidence="1">Multi-pass membrane protein</topology>
    </subcellularLocation>
</comment>
<evidence type="ECO:0000256" key="3">
    <source>
        <dbReference type="ARBA" id="ARBA00022692"/>
    </source>
</evidence>
<feature type="domain" description="Palmitoyltransferase DHHC" evidence="8">
    <location>
        <begin position="217"/>
        <end position="283"/>
    </location>
</feature>
<dbReference type="EMBL" id="CAKLCB010000285">
    <property type="protein sequence ID" value="CAH0519215.1"/>
    <property type="molecule type" value="Genomic_DNA"/>
</dbReference>
<proteinExistence type="inferred from homology"/>
<sequence length="290" mass="32748">MNIEGDDTRNVRIATTASGHVSTSHGQCEAKYIEVDRLQAHLDKTRAEEEEKENDNDNDDALLLPHAQAVNNTDPLSFLCCCKFKRLGQSYILHERRDGVTMKTKLVIIGPHWIGVLITLSIILISTGVILSQHMAKMPWYNIMMTLGLCSMTLFYLFQTTCSDPGIVQSKTEKNMLLTEDESEVATLQAGNVITRKKAVEMQTVSADYELRRRPQRYRFCDICGIKQDRSTDHCDDCGVCVAGYDHHCPWMGKCIGQGNIHAFKMFNVSWVSYAVFVLFISINWGQVSV</sequence>
<evidence type="ECO:0000256" key="4">
    <source>
        <dbReference type="ARBA" id="ARBA00022989"/>
    </source>
</evidence>
<keyword evidence="5 7" id="KW-0472">Membrane</keyword>
<comment type="caution">
    <text evidence="9">The sequence shown here is derived from an EMBL/GenBank/DDBJ whole genome shotgun (WGS) entry which is preliminary data.</text>
</comment>
<comment type="similarity">
    <text evidence="7">Belongs to the DHHC palmitoyltransferase family.</text>
</comment>
<accession>A0AAU9L4E3</accession>
<dbReference type="EC" id="2.3.1.225" evidence="7"/>
<dbReference type="Proteomes" id="UP001160483">
    <property type="component" value="Unassembled WGS sequence"/>
</dbReference>
<evidence type="ECO:0000256" key="1">
    <source>
        <dbReference type="ARBA" id="ARBA00004141"/>
    </source>
</evidence>
<evidence type="ECO:0000313" key="11">
    <source>
        <dbReference type="Proteomes" id="UP001158986"/>
    </source>
</evidence>
<dbReference type="PANTHER" id="PTHR22883">
    <property type="entry name" value="ZINC FINGER DHHC DOMAIN CONTAINING PROTEIN"/>
    <property type="match status" value="1"/>
</dbReference>
<protein>
    <recommendedName>
        <fullName evidence="7">Palmitoyltransferase</fullName>
        <ecNumber evidence="7">2.3.1.225</ecNumber>
    </recommendedName>
</protein>
<feature type="transmembrane region" description="Helical" evidence="7">
    <location>
        <begin position="138"/>
        <end position="158"/>
    </location>
</feature>
<evidence type="ECO:0000313" key="10">
    <source>
        <dbReference type="EMBL" id="CAH0519215.1"/>
    </source>
</evidence>
<dbReference type="EMBL" id="CAKKTJ010000324">
    <property type="protein sequence ID" value="CAH0480310.1"/>
    <property type="molecule type" value="Genomic_DNA"/>
</dbReference>
<dbReference type="GO" id="GO:0005783">
    <property type="term" value="C:endoplasmic reticulum"/>
    <property type="evidence" value="ECO:0007669"/>
    <property type="project" value="TreeGrafter"/>
</dbReference>
<keyword evidence="11" id="KW-1185">Reference proteome</keyword>
<dbReference type="InterPro" id="IPR001594">
    <property type="entry name" value="Palmitoyltrfase_DHHC"/>
</dbReference>
<reference evidence="9 11" key="1">
    <citation type="submission" date="2021-11" db="EMBL/GenBank/DDBJ databases">
        <authorList>
            <person name="Islam A."/>
            <person name="Islam S."/>
            <person name="Flora M.S."/>
            <person name="Rahman M."/>
            <person name="Ziaur R.M."/>
            <person name="Epstein J.H."/>
            <person name="Hassan M."/>
            <person name="Klassen M."/>
            <person name="Woodard K."/>
            <person name="Webb A."/>
            <person name="Webby R.J."/>
            <person name="El Zowalaty M.E."/>
        </authorList>
    </citation>
    <scope>NUCLEOTIDE SEQUENCE</scope>
    <source>
        <strain evidence="10">Pbs1</strain>
        <strain evidence="9">Pbs3</strain>
    </source>
</reference>
<dbReference type="GO" id="GO:0006612">
    <property type="term" value="P:protein targeting to membrane"/>
    <property type="evidence" value="ECO:0007669"/>
    <property type="project" value="TreeGrafter"/>
</dbReference>
<dbReference type="Pfam" id="PF01529">
    <property type="entry name" value="DHHC"/>
    <property type="match status" value="1"/>
</dbReference>
<dbReference type="AlphaFoldDB" id="A0AAU9L4E3"/>